<sequence>MAAVDLKRYLFAENDLRSLLSPSLAPYLSRFEEYFSLLKTLPSDQRGDFLFLEETRVGYPMVFGSGLNDCEKLAVWLIERCPGMEWIDPFFWMREYKIFSVSPSELLIVELPQFLPVRKVEDVRNRFKNGDGPFLLGASQALVDGSRIVIPREKPDREILENLWSFLPYSARSLSYVSFSKSETNHSVHVRVLPLTEAANSPGFLTEDQCRDYPPSQFEQQLQYALDYSDQKLFDRLMCRRSSRETLKMAWLMLIVALVVMVASRILVPGR</sequence>
<keyword evidence="1" id="KW-1133">Transmembrane helix</keyword>
<proteinExistence type="predicted"/>
<reference evidence="2" key="1">
    <citation type="submission" date="2021-05" db="EMBL/GenBank/DDBJ databases">
        <title>Complete genome sequence of the cellulolytic planctomycete Telmatocola sphagniphila SP2T and characterization of the first cellulase from planctomycetes.</title>
        <authorList>
            <person name="Rakitin A.L."/>
            <person name="Beletsky A.V."/>
            <person name="Naumoff D.G."/>
            <person name="Kulichevskaya I.S."/>
            <person name="Mardanov A.V."/>
            <person name="Ravin N.V."/>
            <person name="Dedysh S.N."/>
        </authorList>
    </citation>
    <scope>NUCLEOTIDE SEQUENCE</scope>
    <source>
        <strain evidence="2">SP2T</strain>
    </source>
</reference>
<keyword evidence="1" id="KW-0812">Transmembrane</keyword>
<gene>
    <name evidence="2" type="ORF">KIH39_12400</name>
</gene>
<dbReference type="EMBL" id="CP074694">
    <property type="protein sequence ID" value="QVL34669.1"/>
    <property type="molecule type" value="Genomic_DNA"/>
</dbReference>
<dbReference type="Proteomes" id="UP000676194">
    <property type="component" value="Chromosome"/>
</dbReference>
<name>A0A8E6EV96_9BACT</name>
<evidence type="ECO:0000256" key="1">
    <source>
        <dbReference type="SAM" id="Phobius"/>
    </source>
</evidence>
<dbReference type="RefSeq" id="WP_213499874.1">
    <property type="nucleotide sequence ID" value="NZ_CP074694.1"/>
</dbReference>
<evidence type="ECO:0000313" key="2">
    <source>
        <dbReference type="EMBL" id="QVL34669.1"/>
    </source>
</evidence>
<keyword evidence="3" id="KW-1185">Reference proteome</keyword>
<dbReference type="KEGG" id="tsph:KIH39_12400"/>
<dbReference type="AlphaFoldDB" id="A0A8E6EV96"/>
<keyword evidence="1" id="KW-0472">Membrane</keyword>
<evidence type="ECO:0000313" key="3">
    <source>
        <dbReference type="Proteomes" id="UP000676194"/>
    </source>
</evidence>
<feature type="transmembrane region" description="Helical" evidence="1">
    <location>
        <begin position="249"/>
        <end position="268"/>
    </location>
</feature>
<accession>A0A8E6EV96</accession>
<protein>
    <submittedName>
        <fullName evidence="2">Uncharacterized protein</fullName>
    </submittedName>
</protein>
<organism evidence="2 3">
    <name type="scientific">Telmatocola sphagniphila</name>
    <dbReference type="NCBI Taxonomy" id="1123043"/>
    <lineage>
        <taxon>Bacteria</taxon>
        <taxon>Pseudomonadati</taxon>
        <taxon>Planctomycetota</taxon>
        <taxon>Planctomycetia</taxon>
        <taxon>Gemmatales</taxon>
        <taxon>Gemmataceae</taxon>
    </lineage>
</organism>